<sequence length="203" mass="22419">MNFKDKFSKNERRVNVEDAGMVHELSAYLEEWLPEKDVIIACIGTDRSTGDAFGPLIGSMLEEQTLHTFQIYGTLEHPLHALNLNERMKTIHRAHQEPFILAIDACLGKSTSVGCVSLGKGTIAPGAALKKELPPVGDLHISGMVNVSGFMEYVVLQNTRLHTVMKMAAKVAAAIQLTDSVRAKSKPRVPYQTITIRPKKQQL</sequence>
<dbReference type="NCBIfam" id="TIGR02841">
    <property type="entry name" value="spore_YyaC"/>
    <property type="match status" value="1"/>
</dbReference>
<dbReference type="InterPro" id="IPR009665">
    <property type="entry name" value="YyaC"/>
</dbReference>
<protein>
    <submittedName>
        <fullName evidence="1">Spore protease YyaC</fullName>
    </submittedName>
</protein>
<proteinExistence type="predicted"/>
<dbReference type="Pfam" id="PF06866">
    <property type="entry name" value="DUF1256"/>
    <property type="match status" value="1"/>
</dbReference>
<dbReference type="InterPro" id="IPR023430">
    <property type="entry name" value="Pept_HybD-like_dom_sf"/>
</dbReference>
<dbReference type="GO" id="GO:0006508">
    <property type="term" value="P:proteolysis"/>
    <property type="evidence" value="ECO:0007669"/>
    <property type="project" value="UniProtKB-KW"/>
</dbReference>
<name>A0ABY4EJW4_9BACI</name>
<dbReference type="RefSeq" id="WP_244710980.1">
    <property type="nucleotide sequence ID" value="NZ_CP095073.1"/>
</dbReference>
<keyword evidence="1" id="KW-0645">Protease</keyword>
<dbReference type="Proteomes" id="UP000831787">
    <property type="component" value="Chromosome"/>
</dbReference>
<reference evidence="1 2" key="1">
    <citation type="submission" date="2022-04" db="EMBL/GenBank/DDBJ databases">
        <title>Halobacillus sp. isolated from saltern.</title>
        <authorList>
            <person name="Won M."/>
            <person name="Lee C.-M."/>
            <person name="Woen H.-Y."/>
            <person name="Kwon S.-W."/>
        </authorList>
    </citation>
    <scope>NUCLEOTIDE SEQUENCE [LARGE SCALE GENOMIC DNA]</scope>
    <source>
        <strain evidence="1 2">SSBR10-3</strain>
    </source>
</reference>
<keyword evidence="1" id="KW-0378">Hydrolase</keyword>
<organism evidence="1 2">
    <name type="scientific">Halobacillus salinarum</name>
    <dbReference type="NCBI Taxonomy" id="2932257"/>
    <lineage>
        <taxon>Bacteria</taxon>
        <taxon>Bacillati</taxon>
        <taxon>Bacillota</taxon>
        <taxon>Bacilli</taxon>
        <taxon>Bacillales</taxon>
        <taxon>Bacillaceae</taxon>
        <taxon>Halobacillus</taxon>
    </lineage>
</organism>
<evidence type="ECO:0000313" key="1">
    <source>
        <dbReference type="EMBL" id="UOQ44766.1"/>
    </source>
</evidence>
<accession>A0ABY4EJW4</accession>
<dbReference type="SUPFAM" id="SSF53163">
    <property type="entry name" value="HybD-like"/>
    <property type="match status" value="1"/>
</dbReference>
<gene>
    <name evidence="1" type="primary">yyaC</name>
    <name evidence="1" type="ORF">MUN89_02065</name>
</gene>
<evidence type="ECO:0000313" key="2">
    <source>
        <dbReference type="Proteomes" id="UP000831787"/>
    </source>
</evidence>
<dbReference type="GO" id="GO:0008233">
    <property type="term" value="F:peptidase activity"/>
    <property type="evidence" value="ECO:0007669"/>
    <property type="project" value="UniProtKB-KW"/>
</dbReference>
<dbReference type="EMBL" id="CP095073">
    <property type="protein sequence ID" value="UOQ44766.1"/>
    <property type="molecule type" value="Genomic_DNA"/>
</dbReference>
<keyword evidence="2" id="KW-1185">Reference proteome</keyword>